<dbReference type="InterPro" id="IPR041881">
    <property type="entry name" value="PqqD_sf"/>
</dbReference>
<evidence type="ECO:0000313" key="2">
    <source>
        <dbReference type="Proteomes" id="UP000662873"/>
    </source>
</evidence>
<dbReference type="Proteomes" id="UP000662873">
    <property type="component" value="Chromosome"/>
</dbReference>
<accession>A0A809SF75</accession>
<dbReference type="AlphaFoldDB" id="A0A809SF75"/>
<dbReference type="EMBL" id="AP021858">
    <property type="protein sequence ID" value="BBO24574.1"/>
    <property type="molecule type" value="Genomic_DNA"/>
</dbReference>
<dbReference type="Gene3D" id="1.10.10.1150">
    <property type="entry name" value="Coenzyme PQQ synthesis protein D (PqqD)"/>
    <property type="match status" value="1"/>
</dbReference>
<reference evidence="1" key="1">
    <citation type="journal article" name="DNA Res.">
        <title>The physiological potential of anammox bacteria as revealed by their core genome structure.</title>
        <authorList>
            <person name="Okubo T."/>
            <person name="Toyoda A."/>
            <person name="Fukuhara K."/>
            <person name="Uchiyama I."/>
            <person name="Harigaya Y."/>
            <person name="Kuroiwa M."/>
            <person name="Suzuki T."/>
            <person name="Murakami Y."/>
            <person name="Suwa Y."/>
            <person name="Takami H."/>
        </authorList>
    </citation>
    <scope>NUCLEOTIDE SEQUENCE</scope>
    <source>
        <strain evidence="1">317325-2</strain>
    </source>
</reference>
<dbReference type="KEGG" id="npy:NPRO_21690"/>
<dbReference type="Pfam" id="PF05402">
    <property type="entry name" value="PqqD"/>
    <property type="match status" value="1"/>
</dbReference>
<proteinExistence type="predicted"/>
<protein>
    <submittedName>
        <fullName evidence="1">Coenzyme PQQ synthesis protein D, PqqD</fullName>
    </submittedName>
</protein>
<organism evidence="1 2">
    <name type="scientific">Candidatus Nitrosymbiomonas proteolyticus</name>
    <dbReference type="NCBI Taxonomy" id="2608984"/>
    <lineage>
        <taxon>Bacteria</taxon>
        <taxon>Bacillati</taxon>
        <taxon>Armatimonadota</taxon>
        <taxon>Armatimonadota incertae sedis</taxon>
        <taxon>Candidatus Nitrosymbiomonas</taxon>
    </lineage>
</organism>
<sequence length="132" mass="14807">MGLVRLIGSFLGDRRGPSIEELRKSVPLRSAHASERDCENGGVELALPLDQFRAYRWVPRGLSPQGEKRFELESVGATVWRLCDGRHTFDAIARQLVSKFGMNRLEAEASLAAFLQMLGKRGLVELKVKKKQ</sequence>
<name>A0A809SF75_9BACT</name>
<evidence type="ECO:0000313" key="1">
    <source>
        <dbReference type="EMBL" id="BBO24574.1"/>
    </source>
</evidence>
<dbReference type="InterPro" id="IPR008792">
    <property type="entry name" value="PQQD"/>
</dbReference>
<gene>
    <name evidence="1" type="ORF">NPRO_21690</name>
</gene>